<dbReference type="EMBL" id="FQTW01000002">
    <property type="protein sequence ID" value="SHE48303.1"/>
    <property type="molecule type" value="Genomic_DNA"/>
</dbReference>
<dbReference type="NCBIfam" id="TIGR01200">
    <property type="entry name" value="GLPGLI"/>
    <property type="match status" value="1"/>
</dbReference>
<dbReference type="RefSeq" id="WP_073191968.1">
    <property type="nucleotide sequence ID" value="NZ_FQTW01000002.1"/>
</dbReference>
<evidence type="ECO:0000313" key="2">
    <source>
        <dbReference type="Proteomes" id="UP000184462"/>
    </source>
</evidence>
<gene>
    <name evidence="1" type="ORF">SAMN05444278_10238</name>
</gene>
<keyword evidence="2" id="KW-1185">Reference proteome</keyword>
<dbReference type="AlphaFoldDB" id="A0A1M4TV56"/>
<reference evidence="1 2" key="1">
    <citation type="submission" date="2016-11" db="EMBL/GenBank/DDBJ databases">
        <authorList>
            <person name="Jaros S."/>
            <person name="Januszkiewicz K."/>
            <person name="Wedrychowicz H."/>
        </authorList>
    </citation>
    <scope>NUCLEOTIDE SEQUENCE [LARGE SCALE GENOMIC DNA]</scope>
    <source>
        <strain evidence="1 2">DSM 25661</strain>
    </source>
</reference>
<evidence type="ECO:0000313" key="1">
    <source>
        <dbReference type="EMBL" id="SHE48303.1"/>
    </source>
</evidence>
<accession>A0A1M4TV56</accession>
<protein>
    <submittedName>
        <fullName evidence="1">GLPGLI family protein</fullName>
    </submittedName>
</protein>
<name>A0A1M4TV56_9FLAO</name>
<proteinExistence type="predicted"/>
<organism evidence="1 2">
    <name type="scientific">Psychroflexus salarius</name>
    <dbReference type="NCBI Taxonomy" id="1155689"/>
    <lineage>
        <taxon>Bacteria</taxon>
        <taxon>Pseudomonadati</taxon>
        <taxon>Bacteroidota</taxon>
        <taxon>Flavobacteriia</taxon>
        <taxon>Flavobacteriales</taxon>
        <taxon>Flavobacteriaceae</taxon>
        <taxon>Psychroflexus</taxon>
    </lineage>
</organism>
<dbReference type="Proteomes" id="UP000184462">
    <property type="component" value="Unassembled WGS sequence"/>
</dbReference>
<dbReference type="STRING" id="1155689.SAMN05444278_10238"/>
<sequence length="252" mass="28870">MKYYVIILVLAFVQITCSQNYELIYKADLKPYKGASDSKNNLSAAQQAFINQINKKNALMSDALKIKVIAKPQENSYQLRFNRLMPIDGLTQNDLMFAMKDISAFAKIDYHNSTAYGYSIILDSLVVASKSQAYFDWEITKDKKIILGKMCYKARPKLKKGLGRSITNGYIPEEVWFAPVLNFRASPAVFADLPGAILEYKTSRATIRAISVKEVTKNLEFEPLDTYKIVNYKQFKKLMKAHYKKIKSKIKR</sequence>
<dbReference type="OrthoDB" id="1429333at2"/>
<dbReference type="InterPro" id="IPR005901">
    <property type="entry name" value="GLPGLI"/>
</dbReference>